<dbReference type="EMBL" id="AZGA01000057">
    <property type="protein sequence ID" value="KRM33137.1"/>
    <property type="molecule type" value="Genomic_DNA"/>
</dbReference>
<dbReference type="Pfam" id="PF11457">
    <property type="entry name" value="DUF3021"/>
    <property type="match status" value="1"/>
</dbReference>
<reference evidence="2 3" key="1">
    <citation type="journal article" date="2015" name="Genome Announc.">
        <title>Expanding the biotechnology potential of lactobacilli through comparative genomics of 213 strains and associated genera.</title>
        <authorList>
            <person name="Sun Z."/>
            <person name="Harris H.M."/>
            <person name="McCann A."/>
            <person name="Guo C."/>
            <person name="Argimon S."/>
            <person name="Zhang W."/>
            <person name="Yang X."/>
            <person name="Jeffery I.B."/>
            <person name="Cooney J.C."/>
            <person name="Kagawa T.F."/>
            <person name="Liu W."/>
            <person name="Song Y."/>
            <person name="Salvetti E."/>
            <person name="Wrobel A."/>
            <person name="Rasinkangas P."/>
            <person name="Parkhill J."/>
            <person name="Rea M.C."/>
            <person name="O'Sullivan O."/>
            <person name="Ritari J."/>
            <person name="Douillard F.P."/>
            <person name="Paul Ross R."/>
            <person name="Yang R."/>
            <person name="Briner A.E."/>
            <person name="Felis G.E."/>
            <person name="de Vos W.M."/>
            <person name="Barrangou R."/>
            <person name="Klaenhammer T.R."/>
            <person name="Caufield P.W."/>
            <person name="Cui Y."/>
            <person name="Zhang H."/>
            <person name="O'Toole P.W."/>
        </authorList>
    </citation>
    <scope>NUCLEOTIDE SEQUENCE [LARGE SCALE GENOMIC DNA]</scope>
    <source>
        <strain evidence="2 3">DSM 18527</strain>
    </source>
</reference>
<dbReference type="PATRIC" id="fig|1423734.3.peg.3267"/>
<name>X0PCR1_9LACO</name>
<organism evidence="2 3">
    <name type="scientific">Agrilactobacillus composti DSM 18527 = JCM 14202</name>
    <dbReference type="NCBI Taxonomy" id="1423734"/>
    <lineage>
        <taxon>Bacteria</taxon>
        <taxon>Bacillati</taxon>
        <taxon>Bacillota</taxon>
        <taxon>Bacilli</taxon>
        <taxon>Lactobacillales</taxon>
        <taxon>Lactobacillaceae</taxon>
        <taxon>Agrilactobacillus</taxon>
    </lineage>
</organism>
<sequence length="146" mass="15746">MRHFLKISGLGLTIGTVLGILNTTTPSFNGSHPLSLSLVPGFSRPLAAWGVSFLIWCLLGLMIVWPYVIFKIKGLSLGLRTGLHFSLVGGSWYLLGAVAGWYGLSLGSGLNFLVQFGLLYFTCWQAGRVVVRRRKGQACATNGSQA</sequence>
<evidence type="ECO:0000313" key="2">
    <source>
        <dbReference type="EMBL" id="KRM33137.1"/>
    </source>
</evidence>
<keyword evidence="1" id="KW-1133">Transmembrane helix</keyword>
<dbReference type="Proteomes" id="UP000051236">
    <property type="component" value="Unassembled WGS sequence"/>
</dbReference>
<keyword evidence="1" id="KW-0812">Transmembrane</keyword>
<accession>X0PCR1</accession>
<evidence type="ECO:0000256" key="1">
    <source>
        <dbReference type="SAM" id="Phobius"/>
    </source>
</evidence>
<proteinExistence type="predicted"/>
<dbReference type="AlphaFoldDB" id="X0PCR1"/>
<feature type="transmembrane region" description="Helical" evidence="1">
    <location>
        <begin position="47"/>
        <end position="70"/>
    </location>
</feature>
<feature type="transmembrane region" description="Helical" evidence="1">
    <location>
        <begin position="110"/>
        <end position="127"/>
    </location>
</feature>
<gene>
    <name evidence="2" type="ORF">FC83_GL003218</name>
</gene>
<keyword evidence="1" id="KW-0472">Membrane</keyword>
<dbReference type="InterPro" id="IPR021560">
    <property type="entry name" value="DUF3021"/>
</dbReference>
<feature type="transmembrane region" description="Helical" evidence="1">
    <location>
        <begin position="82"/>
        <end position="104"/>
    </location>
</feature>
<keyword evidence="3" id="KW-1185">Reference proteome</keyword>
<protein>
    <recommendedName>
        <fullName evidence="4">Integral membrane protein</fullName>
    </recommendedName>
</protein>
<dbReference type="STRING" id="1423734.FC83_GL003218"/>
<comment type="caution">
    <text evidence="2">The sequence shown here is derived from an EMBL/GenBank/DDBJ whole genome shotgun (WGS) entry which is preliminary data.</text>
</comment>
<dbReference type="RefSeq" id="WP_035450851.1">
    <property type="nucleotide sequence ID" value="NZ_AZGA01000057.1"/>
</dbReference>
<evidence type="ECO:0008006" key="4">
    <source>
        <dbReference type="Google" id="ProtNLM"/>
    </source>
</evidence>
<evidence type="ECO:0000313" key="3">
    <source>
        <dbReference type="Proteomes" id="UP000051236"/>
    </source>
</evidence>